<gene>
    <name evidence="8" type="ORF">C0Q70_11291</name>
</gene>
<evidence type="ECO:0000256" key="2">
    <source>
        <dbReference type="ARBA" id="ARBA00022771"/>
    </source>
</evidence>
<evidence type="ECO:0008006" key="10">
    <source>
        <dbReference type="Google" id="ProtNLM"/>
    </source>
</evidence>
<dbReference type="PROSITE" id="PS50089">
    <property type="entry name" value="ZF_RING_2"/>
    <property type="match status" value="1"/>
</dbReference>
<dbReference type="EMBL" id="PZQS01000006">
    <property type="protein sequence ID" value="PVD28697.1"/>
    <property type="molecule type" value="Genomic_DNA"/>
</dbReference>
<dbReference type="Gene3D" id="3.30.40.10">
    <property type="entry name" value="Zinc/RING finger domain, C3HC4 (zinc finger)"/>
    <property type="match status" value="1"/>
</dbReference>
<reference evidence="8 9" key="1">
    <citation type="submission" date="2018-04" db="EMBL/GenBank/DDBJ databases">
        <title>The genome of golden apple snail Pomacea canaliculata provides insight into stress tolerance and invasive adaptation.</title>
        <authorList>
            <person name="Liu C."/>
            <person name="Liu B."/>
            <person name="Ren Y."/>
            <person name="Zhang Y."/>
            <person name="Wang H."/>
            <person name="Li S."/>
            <person name="Jiang F."/>
            <person name="Yin L."/>
            <person name="Zhang G."/>
            <person name="Qian W."/>
            <person name="Fan W."/>
        </authorList>
    </citation>
    <scope>NUCLEOTIDE SEQUENCE [LARGE SCALE GENOMIC DNA]</scope>
    <source>
        <strain evidence="8">SZHN2017</strain>
        <tissue evidence="8">Muscle</tissue>
    </source>
</reference>
<accession>A0A2T7P5J7</accession>
<dbReference type="InterPro" id="IPR013083">
    <property type="entry name" value="Znf_RING/FYVE/PHD"/>
</dbReference>
<evidence type="ECO:0000259" key="7">
    <source>
        <dbReference type="PROSITE" id="PS50119"/>
    </source>
</evidence>
<evidence type="ECO:0000313" key="8">
    <source>
        <dbReference type="EMBL" id="PVD28697.1"/>
    </source>
</evidence>
<keyword evidence="1" id="KW-0479">Metal-binding</keyword>
<keyword evidence="3" id="KW-0862">Zinc</keyword>
<dbReference type="GO" id="GO:0008270">
    <property type="term" value="F:zinc ion binding"/>
    <property type="evidence" value="ECO:0007669"/>
    <property type="project" value="UniProtKB-KW"/>
</dbReference>
<dbReference type="Pfam" id="PF13445">
    <property type="entry name" value="zf-RING_UBOX"/>
    <property type="match status" value="1"/>
</dbReference>
<proteinExistence type="predicted"/>
<evidence type="ECO:0000256" key="3">
    <source>
        <dbReference type="ARBA" id="ARBA00022833"/>
    </source>
</evidence>
<dbReference type="SUPFAM" id="SSF57850">
    <property type="entry name" value="RING/U-box"/>
    <property type="match status" value="1"/>
</dbReference>
<dbReference type="PROSITE" id="PS00518">
    <property type="entry name" value="ZF_RING_1"/>
    <property type="match status" value="1"/>
</dbReference>
<feature type="domain" description="RING-type" evidence="6">
    <location>
        <begin position="13"/>
        <end position="74"/>
    </location>
</feature>
<feature type="compositionally biased region" description="Basic residues" evidence="5">
    <location>
        <begin position="160"/>
        <end position="170"/>
    </location>
</feature>
<feature type="domain" description="B box-type" evidence="7">
    <location>
        <begin position="65"/>
        <end position="112"/>
    </location>
</feature>
<dbReference type="AlphaFoldDB" id="A0A2T7P5J7"/>
<dbReference type="InterPro" id="IPR001841">
    <property type="entry name" value="Znf_RING"/>
</dbReference>
<keyword evidence="2 4" id="KW-0863">Zinc-finger</keyword>
<evidence type="ECO:0000256" key="4">
    <source>
        <dbReference type="PROSITE-ProRule" id="PRU00024"/>
    </source>
</evidence>
<evidence type="ECO:0000256" key="1">
    <source>
        <dbReference type="ARBA" id="ARBA00022723"/>
    </source>
</evidence>
<dbReference type="InterPro" id="IPR027370">
    <property type="entry name" value="Znf-RING_euk"/>
</dbReference>
<organism evidence="8 9">
    <name type="scientific">Pomacea canaliculata</name>
    <name type="common">Golden apple snail</name>
    <dbReference type="NCBI Taxonomy" id="400727"/>
    <lineage>
        <taxon>Eukaryota</taxon>
        <taxon>Metazoa</taxon>
        <taxon>Spiralia</taxon>
        <taxon>Lophotrochozoa</taxon>
        <taxon>Mollusca</taxon>
        <taxon>Gastropoda</taxon>
        <taxon>Caenogastropoda</taxon>
        <taxon>Architaenioglossa</taxon>
        <taxon>Ampullarioidea</taxon>
        <taxon>Ampullariidae</taxon>
        <taxon>Pomacea</taxon>
    </lineage>
</organism>
<evidence type="ECO:0000256" key="5">
    <source>
        <dbReference type="SAM" id="MobiDB-lite"/>
    </source>
</evidence>
<dbReference type="InterPro" id="IPR017907">
    <property type="entry name" value="Znf_RING_CS"/>
</dbReference>
<evidence type="ECO:0000313" key="9">
    <source>
        <dbReference type="Proteomes" id="UP000245119"/>
    </source>
</evidence>
<evidence type="ECO:0000259" key="6">
    <source>
        <dbReference type="PROSITE" id="PS50089"/>
    </source>
</evidence>
<dbReference type="PROSITE" id="PS50119">
    <property type="entry name" value="ZF_BBOX"/>
    <property type="match status" value="1"/>
</dbReference>
<sequence length="309" mass="34257">MATGGATDDPHVCGVCLESYRGRNPKLLPCYHTFCLSCLRDLETRATLVSTRDQLLPGSRGRSRAGSLLCGFCDEGQEARYVCTECKNNLCLRCQRCHEKLMPGHTHCVQPLTSRRQLTSQDDHNLPYEERCLSNDAAGGGPGSHGRRRGRRATTTQSGRQRHQQTRRRREGVAEAGRGTKPAVAGRHGQKRGRKIREEMSVARRKHIQLSQLLLMKDSPAAAPVTSANVQQSLLGDSELQFYQQLRDRPSVQFVHTFNEEALDLSSLQSYVGTVYDKYEPGAADPSQSEATEVRCEPVHGSVPDTVTV</sequence>
<dbReference type="Proteomes" id="UP000245119">
    <property type="component" value="Linkage Group LG6"/>
</dbReference>
<dbReference type="CDD" id="cd19757">
    <property type="entry name" value="Bbox1"/>
    <property type="match status" value="1"/>
</dbReference>
<protein>
    <recommendedName>
        <fullName evidence="10">B box-type domain-containing protein</fullName>
    </recommendedName>
</protein>
<name>A0A2T7P5J7_POMCA</name>
<feature type="region of interest" description="Disordered" evidence="5">
    <location>
        <begin position="132"/>
        <end position="195"/>
    </location>
</feature>
<comment type="caution">
    <text evidence="8">The sequence shown here is derived from an EMBL/GenBank/DDBJ whole genome shotgun (WGS) entry which is preliminary data.</text>
</comment>
<keyword evidence="9" id="KW-1185">Reference proteome</keyword>
<dbReference type="InterPro" id="IPR000315">
    <property type="entry name" value="Znf_B-box"/>
</dbReference>
<dbReference type="SMART" id="SM00184">
    <property type="entry name" value="RING"/>
    <property type="match status" value="1"/>
</dbReference>